<evidence type="ECO:0000313" key="4">
    <source>
        <dbReference type="Proteomes" id="UP001165121"/>
    </source>
</evidence>
<dbReference type="Pfam" id="PF14681">
    <property type="entry name" value="UPRTase"/>
    <property type="match status" value="1"/>
</dbReference>
<protein>
    <submittedName>
        <fullName evidence="3">Unnamed protein product</fullName>
    </submittedName>
</protein>
<dbReference type="AlphaFoldDB" id="A0A9W6YJ86"/>
<dbReference type="InterPro" id="IPR000836">
    <property type="entry name" value="PRTase_dom"/>
</dbReference>
<gene>
    <name evidence="3" type="ORF">Pfra01_003007700</name>
</gene>
<proteinExistence type="predicted"/>
<evidence type="ECO:0000259" key="2">
    <source>
        <dbReference type="Pfam" id="PF14681"/>
    </source>
</evidence>
<dbReference type="OrthoDB" id="106623at2759"/>
<feature type="compositionally biased region" description="Basic and acidic residues" evidence="1">
    <location>
        <begin position="103"/>
        <end position="112"/>
    </location>
</feature>
<sequence>MESPAPALPQLSSYLQPTHGVNTPHTNLEIAISALTRHFESHLHKRNQSSSSASEGVRMTLSPEFGNKLYEDQVQRETQSMMERSSVSISHEGDVGELSPTTPRRERTSRYLSEGDRKEIIARIDGGEKQVALAREFKVSRAAICNLYKNRWEVLTRGVRDPTSTHPKRSRKKASPRQTSPGSDKTASMPLSTILDIPFKFISSPFVGRAETPSPFQTAERRRDEFLSWPSTPLNPSQDQSRHLHHQMHHHNLPRDPRHHHHHNLEVESRHRNSYHHNLGTGSGPVVTKPFLVHEASAYSYPCRNLVATLRGESIDTAVFQQRATRLARLLIEEAVTCMPHDEEEITNSYGDLCHIMKPLDASDFCAVSMEDKGMVLLRAFMDISPASSTGVVSVEEKMSGDNPDAPSRHIVSQLPPTDSRDLVLLLDIECGAGEKACAVLHHLVNERHIPARNIYFATIISAFEGLQHVFRHFPGESSGFHFNIKKVACLKRKEKKRKEKKKRN</sequence>
<organism evidence="3 4">
    <name type="scientific">Phytophthora fragariaefolia</name>
    <dbReference type="NCBI Taxonomy" id="1490495"/>
    <lineage>
        <taxon>Eukaryota</taxon>
        <taxon>Sar</taxon>
        <taxon>Stramenopiles</taxon>
        <taxon>Oomycota</taxon>
        <taxon>Peronosporomycetes</taxon>
        <taxon>Peronosporales</taxon>
        <taxon>Peronosporaceae</taxon>
        <taxon>Phytophthora</taxon>
    </lineage>
</organism>
<feature type="region of interest" description="Disordered" evidence="1">
    <location>
        <begin position="1"/>
        <end position="20"/>
    </location>
</feature>
<feature type="compositionally biased region" description="Basic residues" evidence="1">
    <location>
        <begin position="166"/>
        <end position="175"/>
    </location>
</feature>
<feature type="region of interest" description="Disordered" evidence="1">
    <location>
        <begin position="159"/>
        <end position="190"/>
    </location>
</feature>
<feature type="compositionally biased region" description="Polar residues" evidence="1">
    <location>
        <begin position="229"/>
        <end position="239"/>
    </location>
</feature>
<dbReference type="Proteomes" id="UP001165121">
    <property type="component" value="Unassembled WGS sequence"/>
</dbReference>
<reference evidence="3" key="1">
    <citation type="submission" date="2023-04" db="EMBL/GenBank/DDBJ databases">
        <title>Phytophthora fragariaefolia NBRC 109709.</title>
        <authorList>
            <person name="Ichikawa N."/>
            <person name="Sato H."/>
            <person name="Tonouchi N."/>
        </authorList>
    </citation>
    <scope>NUCLEOTIDE SEQUENCE</scope>
    <source>
        <strain evidence="3">NBRC 109709</strain>
    </source>
</reference>
<feature type="compositionally biased region" description="Polar residues" evidence="1">
    <location>
        <begin position="76"/>
        <end position="89"/>
    </location>
</feature>
<feature type="compositionally biased region" description="Polar residues" evidence="1">
    <location>
        <begin position="176"/>
        <end position="190"/>
    </location>
</feature>
<feature type="compositionally biased region" description="Basic residues" evidence="1">
    <location>
        <begin position="243"/>
        <end position="260"/>
    </location>
</feature>
<dbReference type="Gene3D" id="3.40.50.2020">
    <property type="match status" value="1"/>
</dbReference>
<evidence type="ECO:0000256" key="1">
    <source>
        <dbReference type="SAM" id="MobiDB-lite"/>
    </source>
</evidence>
<name>A0A9W6YJ86_9STRA</name>
<dbReference type="EMBL" id="BSXT01018994">
    <property type="protein sequence ID" value="GMG17259.1"/>
    <property type="molecule type" value="Genomic_DNA"/>
</dbReference>
<keyword evidence="4" id="KW-1185">Reference proteome</keyword>
<feature type="region of interest" description="Disordered" evidence="1">
    <location>
        <begin position="75"/>
        <end position="112"/>
    </location>
</feature>
<dbReference type="Gene3D" id="1.10.10.60">
    <property type="entry name" value="Homeodomain-like"/>
    <property type="match status" value="1"/>
</dbReference>
<feature type="region of interest" description="Disordered" evidence="1">
    <location>
        <begin position="227"/>
        <end position="260"/>
    </location>
</feature>
<dbReference type="InterPro" id="IPR029057">
    <property type="entry name" value="PRTase-like"/>
</dbReference>
<feature type="domain" description="Phosphoribosyltransferase" evidence="2">
    <location>
        <begin position="304"/>
        <end position="476"/>
    </location>
</feature>
<dbReference type="SUPFAM" id="SSF53271">
    <property type="entry name" value="PRTase-like"/>
    <property type="match status" value="1"/>
</dbReference>
<comment type="caution">
    <text evidence="3">The sequence shown here is derived from an EMBL/GenBank/DDBJ whole genome shotgun (WGS) entry which is preliminary data.</text>
</comment>
<feature type="compositionally biased region" description="Polar residues" evidence="1">
    <location>
        <begin position="10"/>
        <end position="20"/>
    </location>
</feature>
<evidence type="ECO:0000313" key="3">
    <source>
        <dbReference type="EMBL" id="GMG17259.1"/>
    </source>
</evidence>
<accession>A0A9W6YJ86</accession>